<evidence type="ECO:0000313" key="3">
    <source>
        <dbReference type="Proteomes" id="UP000664521"/>
    </source>
</evidence>
<name>A0A8H3IBK0_9LECA</name>
<gene>
    <name evidence="2" type="ORF">HETSPECPRED_000916</name>
</gene>
<proteinExistence type="predicted"/>
<evidence type="ECO:0000256" key="1">
    <source>
        <dbReference type="SAM" id="MobiDB-lite"/>
    </source>
</evidence>
<protein>
    <submittedName>
        <fullName evidence="2">Uncharacterized protein</fullName>
    </submittedName>
</protein>
<dbReference type="Proteomes" id="UP000664521">
    <property type="component" value="Unassembled WGS sequence"/>
</dbReference>
<reference evidence="2" key="1">
    <citation type="submission" date="2021-03" db="EMBL/GenBank/DDBJ databases">
        <authorList>
            <person name="Tagirdzhanova G."/>
        </authorList>
    </citation>
    <scope>NUCLEOTIDE SEQUENCE</scope>
</reference>
<comment type="caution">
    <text evidence="2">The sequence shown here is derived from an EMBL/GenBank/DDBJ whole genome shotgun (WGS) entry which is preliminary data.</text>
</comment>
<dbReference type="AlphaFoldDB" id="A0A8H3IBK0"/>
<organism evidence="2 3">
    <name type="scientific">Heterodermia speciosa</name>
    <dbReference type="NCBI Taxonomy" id="116794"/>
    <lineage>
        <taxon>Eukaryota</taxon>
        <taxon>Fungi</taxon>
        <taxon>Dikarya</taxon>
        <taxon>Ascomycota</taxon>
        <taxon>Pezizomycotina</taxon>
        <taxon>Lecanoromycetes</taxon>
        <taxon>OSLEUM clade</taxon>
        <taxon>Lecanoromycetidae</taxon>
        <taxon>Caliciales</taxon>
        <taxon>Physciaceae</taxon>
        <taxon>Heterodermia</taxon>
    </lineage>
</organism>
<accession>A0A8H3IBK0</accession>
<evidence type="ECO:0000313" key="2">
    <source>
        <dbReference type="EMBL" id="CAF9912353.1"/>
    </source>
</evidence>
<feature type="region of interest" description="Disordered" evidence="1">
    <location>
        <begin position="191"/>
        <end position="217"/>
    </location>
</feature>
<sequence length="299" mass="33205">MASAGYTMSKDAMSKQITASRQRRLLRRQISARIRGNADDNIDFPSDLFDLRSRGLVELIDRHNKPHSALGLLDTGALIGALVDKARISPKLKRRTQPDGLIDSETAEKLQLLRSPYRGKALKGFSATPGCYGAVPKEQITVTWRFGSMKIWCKSVLAIHDPLNFNCIIGINGIKRSKIWQNNPDVVNILPNTGKDETQSEIPRNIGKNPLDTSGLENPFPTSISSIFDSPDSYPSSELSSDSSEHCGRALLDRHPGHLLPNFALSCLESDLESDNSSNEQLLKLLDRDREILRDDPLF</sequence>
<dbReference type="EMBL" id="CAJPDS010000011">
    <property type="protein sequence ID" value="CAF9912353.1"/>
    <property type="molecule type" value="Genomic_DNA"/>
</dbReference>
<keyword evidence="3" id="KW-1185">Reference proteome</keyword>